<evidence type="ECO:0000256" key="4">
    <source>
        <dbReference type="ARBA" id="ARBA00022737"/>
    </source>
</evidence>
<evidence type="ECO:0000256" key="5">
    <source>
        <dbReference type="ARBA" id="ARBA00023235"/>
    </source>
</evidence>
<dbReference type="SFLD" id="SFLDG01016">
    <property type="entry name" value="Prenyltransferase_Like_2"/>
    <property type="match status" value="1"/>
</dbReference>
<dbReference type="PANTHER" id="PTHR11764">
    <property type="entry name" value="TERPENE CYCLASE/MUTASE FAMILY MEMBER"/>
    <property type="match status" value="1"/>
</dbReference>
<comment type="caution">
    <text evidence="9">The sequence shown here is derived from an EMBL/GenBank/DDBJ whole genome shotgun (WGS) entry which is preliminary data.</text>
</comment>
<keyword evidence="10" id="KW-1185">Reference proteome</keyword>
<dbReference type="NCBIfam" id="TIGR01507">
    <property type="entry name" value="hopene_cyclase"/>
    <property type="match status" value="1"/>
</dbReference>
<dbReference type="Pfam" id="PF13243">
    <property type="entry name" value="SQHop_cyclase_C"/>
    <property type="match status" value="1"/>
</dbReference>
<proteinExistence type="inferred from homology"/>
<dbReference type="EMBL" id="JAAXOU010000238">
    <property type="protein sequence ID" value="NKY15867.1"/>
    <property type="molecule type" value="Genomic_DNA"/>
</dbReference>
<feature type="domain" description="Squalene cyclase C-terminal" evidence="7">
    <location>
        <begin position="341"/>
        <end position="657"/>
    </location>
</feature>
<dbReference type="InterPro" id="IPR006400">
    <property type="entry name" value="Hopene-cyclase"/>
</dbReference>
<sequence length="685" mass="74211">MTTTADGASRPESPLPAGGPGVGFARPPADGTEEAARHAVLRAVDHLLACQHAEGWWKGPFRTDVSYDAHDLFLRWLLGVPDERVAAGSGRWIRSQQGADGSWPLVFGGAGHLGTTVQAYVALRLAGDRPDEEHMLRCAAWVRERGGVAAAPLTARVWLAMFGWWSWDDLPEIPPEIISLPAWAPLNIYSFSAVMRPALVALAVISAHRPVRPAPFDVDELFAAPAASTAAASAPGRAPGAAGGWEAAFRRLNAAVRAGRRLCPPPLRRAATNACVRWLLERQETDGSWGACTPMTTWVVLALHLCGYPPDHPALKAARGFLEDCAVWPEEGVRELQTVHSPVWDTCLSLTALLDAGVDPGHPALVGAADWLLTRQADRPGDWAVRRPGLAPGGWAFQFHNRSYPDNDDTAEAVLALHRVAHPDRARVDGAVGRATRWILGMQSANGGWGAFDADNTGTLPGRLPFFDFGEYCVDPPTADVTAHAVEMLAALGMRRHPRTRRAVRWLLDQQEESGAWYGRWGVNHVYGTGCVVPALVAAGVPRHHPSVRRAVAWLTSVRNPDGGWGEEWESYADPERVGRGPSLPSQTAWALLALLAAGEREGAAVRDGVRWLTERQTDRGTWEEPQFTGTLVPRAVACRYDYYRHVFPLSALGRYVHHRDHGAVAAGPEPGGARPGPEDSPPRP</sequence>
<evidence type="ECO:0000256" key="1">
    <source>
        <dbReference type="ARBA" id="ARBA00004999"/>
    </source>
</evidence>
<gene>
    <name evidence="9" type="primary">shc</name>
    <name evidence="9" type="ORF">HGA06_17500</name>
</gene>
<dbReference type="Proteomes" id="UP000570003">
    <property type="component" value="Unassembled WGS sequence"/>
</dbReference>
<dbReference type="EC" id="5.4.99.17" evidence="9"/>
<dbReference type="InterPro" id="IPR008930">
    <property type="entry name" value="Terpenoid_cyclase/PrenylTrfase"/>
</dbReference>
<dbReference type="PANTHER" id="PTHR11764:SF20">
    <property type="entry name" value="LANOSTEROL SYNTHASE"/>
    <property type="match status" value="1"/>
</dbReference>
<dbReference type="Gene3D" id="1.50.10.20">
    <property type="match status" value="2"/>
</dbReference>
<keyword evidence="4" id="KW-0677">Repeat</keyword>
<dbReference type="SUPFAM" id="SSF48239">
    <property type="entry name" value="Terpenoid cyclases/Protein prenyltransferases"/>
    <property type="match status" value="2"/>
</dbReference>
<comment type="similarity">
    <text evidence="2">Belongs to the terpene cyclase/mutase family.</text>
</comment>
<dbReference type="NCBIfam" id="TIGR01787">
    <property type="entry name" value="squalene_cyclas"/>
    <property type="match status" value="1"/>
</dbReference>
<accession>A0AA44DGK6</accession>
<feature type="region of interest" description="Disordered" evidence="6">
    <location>
        <begin position="1"/>
        <end position="31"/>
    </location>
</feature>
<evidence type="ECO:0000259" key="8">
    <source>
        <dbReference type="Pfam" id="PF13249"/>
    </source>
</evidence>
<evidence type="ECO:0000313" key="9">
    <source>
        <dbReference type="EMBL" id="NKY15867.1"/>
    </source>
</evidence>
<reference evidence="9 10" key="1">
    <citation type="submission" date="2020-04" db="EMBL/GenBank/DDBJ databases">
        <title>MicrobeNet Type strains.</title>
        <authorList>
            <person name="Nicholson A.C."/>
        </authorList>
    </citation>
    <scope>NUCLEOTIDE SEQUENCE [LARGE SCALE GENOMIC DNA]</scope>
    <source>
        <strain evidence="9 10">DSM 40738</strain>
    </source>
</reference>
<evidence type="ECO:0000256" key="6">
    <source>
        <dbReference type="SAM" id="MobiDB-lite"/>
    </source>
</evidence>
<dbReference type="RefSeq" id="WP_168440106.1">
    <property type="nucleotide sequence ID" value="NZ_JAAXOU010000238.1"/>
</dbReference>
<organism evidence="9 10">
    <name type="scientific">Streptomyces somaliensis (strain ATCC 33201 / DSM 40738 / JCM 12659 / KCTC 9044 / NCTC 11332 / NRRL B-12077 / IP 733)</name>
    <dbReference type="NCBI Taxonomy" id="1134445"/>
    <lineage>
        <taxon>Bacteria</taxon>
        <taxon>Bacillati</taxon>
        <taxon>Actinomycetota</taxon>
        <taxon>Actinomycetes</taxon>
        <taxon>Kitasatosporales</taxon>
        <taxon>Streptomycetaceae</taxon>
        <taxon>Streptomyces</taxon>
    </lineage>
</organism>
<dbReference type="GO" id="GO:0005811">
    <property type="term" value="C:lipid droplet"/>
    <property type="evidence" value="ECO:0007669"/>
    <property type="project" value="InterPro"/>
</dbReference>
<name>A0AA44DGK6_STRE0</name>
<dbReference type="GO" id="GO:0016104">
    <property type="term" value="P:triterpenoid biosynthetic process"/>
    <property type="evidence" value="ECO:0007669"/>
    <property type="project" value="InterPro"/>
</dbReference>
<keyword evidence="5 9" id="KW-0413">Isomerase</keyword>
<comment type="pathway">
    <text evidence="1">Secondary metabolite biosynthesis; hopanoid biosynthesis.</text>
</comment>
<evidence type="ECO:0000259" key="7">
    <source>
        <dbReference type="Pfam" id="PF13243"/>
    </source>
</evidence>
<feature type="domain" description="Squalene cyclase N-terminal" evidence="8">
    <location>
        <begin position="42"/>
        <end position="328"/>
    </location>
</feature>
<evidence type="ECO:0000256" key="3">
    <source>
        <dbReference type="ARBA" id="ARBA00022723"/>
    </source>
</evidence>
<keyword evidence="3" id="KW-0479">Metal-binding</keyword>
<protein>
    <submittedName>
        <fullName evidence="9">Squalene--hopene cyclase</fullName>
        <ecNumber evidence="9">5.4.99.17</ecNumber>
    </submittedName>
</protein>
<dbReference type="InterPro" id="IPR018333">
    <property type="entry name" value="Squalene_cyclase"/>
</dbReference>
<dbReference type="InterPro" id="IPR032697">
    <property type="entry name" value="SQ_cyclase_N"/>
</dbReference>
<dbReference type="GO" id="GO:0046872">
    <property type="term" value="F:metal ion binding"/>
    <property type="evidence" value="ECO:0007669"/>
    <property type="project" value="UniProtKB-KW"/>
</dbReference>
<dbReference type="GO" id="GO:0051007">
    <property type="term" value="F:squalene-hopene cyclase activity"/>
    <property type="evidence" value="ECO:0007669"/>
    <property type="project" value="UniProtKB-EC"/>
</dbReference>
<dbReference type="AlphaFoldDB" id="A0AA44DGK6"/>
<dbReference type="Pfam" id="PF13249">
    <property type="entry name" value="SQHop_cyclase_N"/>
    <property type="match status" value="1"/>
</dbReference>
<evidence type="ECO:0000313" key="10">
    <source>
        <dbReference type="Proteomes" id="UP000570003"/>
    </source>
</evidence>
<evidence type="ECO:0000256" key="2">
    <source>
        <dbReference type="ARBA" id="ARBA00009755"/>
    </source>
</evidence>
<feature type="region of interest" description="Disordered" evidence="6">
    <location>
        <begin position="663"/>
        <end position="685"/>
    </location>
</feature>
<dbReference type="InterPro" id="IPR032696">
    <property type="entry name" value="SQ_cyclase_C"/>
</dbReference>